<feature type="coiled-coil region" evidence="1">
    <location>
        <begin position="274"/>
        <end position="301"/>
    </location>
</feature>
<evidence type="ECO:0000313" key="4">
    <source>
        <dbReference type="Proteomes" id="UP000663829"/>
    </source>
</evidence>
<gene>
    <name evidence="2" type="ORF">GPM918_LOCUS36419</name>
    <name evidence="3" type="ORF">SRO942_LOCUS37155</name>
</gene>
<protein>
    <submittedName>
        <fullName evidence="2">Uncharacterized protein</fullName>
    </submittedName>
</protein>
<name>A0A815SUW7_9BILA</name>
<reference evidence="2" key="1">
    <citation type="submission" date="2021-02" db="EMBL/GenBank/DDBJ databases">
        <authorList>
            <person name="Nowell W R."/>
        </authorList>
    </citation>
    <scope>NUCLEOTIDE SEQUENCE</scope>
</reference>
<sequence length="354" mass="39875">MVKRYKQYYQDFPKYIKNECVRQDVDALVQDGLLVQEVINGRLTFSLKAANQVSSDNNSLQTFFPNNNNNNQRPSTQEIITTSNNQVTTPPDTTTLLLQQPMNSPSRQRITTTQESSLNYTTIQSPELNITTILSKQTVDSSSQNSATILQSSLIPSSDSLSLSEWNQSSQVSQELVSWSDTTVKQNDNITQSKFVVAAQTNVNVNEEQHTSSITIANGQQEKADYIHTAQLNDTVKNADELDDYQLIDISNSPTINVEEQLLEVMDDNEQVLVKQSADKNNKAQNVVDDTNNNRKRKEELNEAEIHNVYNKVLVLRSPIISARNITNSSTWADTNLGIIGKLKFQIQTNWEVE</sequence>
<keyword evidence="4" id="KW-1185">Reference proteome</keyword>
<evidence type="ECO:0000313" key="3">
    <source>
        <dbReference type="EMBL" id="CAF4357383.1"/>
    </source>
</evidence>
<dbReference type="AlphaFoldDB" id="A0A815SUW7"/>
<proteinExistence type="predicted"/>
<dbReference type="EMBL" id="CAJOBC010087494">
    <property type="protein sequence ID" value="CAF4357383.1"/>
    <property type="molecule type" value="Genomic_DNA"/>
</dbReference>
<organism evidence="2 4">
    <name type="scientific">Didymodactylos carnosus</name>
    <dbReference type="NCBI Taxonomy" id="1234261"/>
    <lineage>
        <taxon>Eukaryota</taxon>
        <taxon>Metazoa</taxon>
        <taxon>Spiralia</taxon>
        <taxon>Gnathifera</taxon>
        <taxon>Rotifera</taxon>
        <taxon>Eurotatoria</taxon>
        <taxon>Bdelloidea</taxon>
        <taxon>Philodinida</taxon>
        <taxon>Philodinidae</taxon>
        <taxon>Didymodactylos</taxon>
    </lineage>
</organism>
<evidence type="ECO:0000313" key="2">
    <source>
        <dbReference type="EMBL" id="CAF1494768.1"/>
    </source>
</evidence>
<keyword evidence="1" id="KW-0175">Coiled coil</keyword>
<comment type="caution">
    <text evidence="2">The sequence shown here is derived from an EMBL/GenBank/DDBJ whole genome shotgun (WGS) entry which is preliminary data.</text>
</comment>
<dbReference type="Proteomes" id="UP000663829">
    <property type="component" value="Unassembled WGS sequence"/>
</dbReference>
<accession>A0A815SUW7</accession>
<dbReference type="EMBL" id="CAJNOQ010021995">
    <property type="protein sequence ID" value="CAF1494768.1"/>
    <property type="molecule type" value="Genomic_DNA"/>
</dbReference>
<evidence type="ECO:0000256" key="1">
    <source>
        <dbReference type="SAM" id="Coils"/>
    </source>
</evidence>
<dbReference type="Proteomes" id="UP000681722">
    <property type="component" value="Unassembled WGS sequence"/>
</dbReference>